<feature type="domain" description="Peptidoglycan binding-like" evidence="1">
    <location>
        <begin position="64"/>
        <end position="121"/>
    </location>
</feature>
<dbReference type="OrthoDB" id="9811296at2"/>
<gene>
    <name evidence="2" type="ORF">NCTC503_00731</name>
</gene>
<dbReference type="RefSeq" id="WP_138209459.1">
    <property type="nucleotide sequence ID" value="NZ_CBCRUQ010000001.1"/>
</dbReference>
<dbReference type="EMBL" id="LR590481">
    <property type="protein sequence ID" value="VTQ85268.1"/>
    <property type="molecule type" value="Genomic_DNA"/>
</dbReference>
<proteinExistence type="predicted"/>
<dbReference type="AlphaFoldDB" id="A0A4U9R3T4"/>
<dbReference type="KEGG" id="hhw:NCTC503_00731"/>
<evidence type="ECO:0000259" key="1">
    <source>
        <dbReference type="Pfam" id="PF01471"/>
    </source>
</evidence>
<name>A0A4U9R3T4_HATHI</name>
<dbReference type="InterPro" id="IPR036366">
    <property type="entry name" value="PGBDSf"/>
</dbReference>
<reference evidence="2 3" key="1">
    <citation type="submission" date="2019-05" db="EMBL/GenBank/DDBJ databases">
        <authorList>
            <consortium name="Pathogen Informatics"/>
        </authorList>
    </citation>
    <scope>NUCLEOTIDE SEQUENCE [LARGE SCALE GENOMIC DNA]</scope>
    <source>
        <strain evidence="2 3">NCTC503</strain>
    </source>
</reference>
<dbReference type="Gene3D" id="1.10.101.10">
    <property type="entry name" value="PGBD-like superfamily/PGBD"/>
    <property type="match status" value="1"/>
</dbReference>
<protein>
    <submittedName>
        <fullName evidence="2">N-acetylmuramoyl-L-alanine amidase</fullName>
    </submittedName>
</protein>
<dbReference type="SUPFAM" id="SSF47090">
    <property type="entry name" value="PGBD-like"/>
    <property type="match status" value="1"/>
</dbReference>
<keyword evidence="3" id="KW-1185">Reference proteome</keyword>
<evidence type="ECO:0000313" key="2">
    <source>
        <dbReference type="EMBL" id="VTQ85268.1"/>
    </source>
</evidence>
<dbReference type="Proteomes" id="UP000308489">
    <property type="component" value="Chromosome 1"/>
</dbReference>
<accession>A0A4U9R3T4</accession>
<dbReference type="InterPro" id="IPR036365">
    <property type="entry name" value="PGBD-like_sf"/>
</dbReference>
<sequence>MKYVRNIGKSKGKVSSYNGYMAGDIVRRLQHELNIQFGRGIVEDGLVGPLTLNALILVKKGARGNITKIIQELLMNKGYSVGPYGADGIFGNATFNGILKFQRDNGLSQDGIVGNNTWRALLKI</sequence>
<dbReference type="Pfam" id="PF01471">
    <property type="entry name" value="PG_binding_1"/>
    <property type="match status" value="1"/>
</dbReference>
<dbReference type="InterPro" id="IPR002477">
    <property type="entry name" value="Peptidoglycan-bd-like"/>
</dbReference>
<organism evidence="2 3">
    <name type="scientific">Hathewaya histolytica</name>
    <name type="common">Clostridium histolyticum</name>
    <dbReference type="NCBI Taxonomy" id="1498"/>
    <lineage>
        <taxon>Bacteria</taxon>
        <taxon>Bacillati</taxon>
        <taxon>Bacillota</taxon>
        <taxon>Clostridia</taxon>
        <taxon>Eubacteriales</taxon>
        <taxon>Clostridiaceae</taxon>
        <taxon>Hathewaya</taxon>
    </lineage>
</organism>
<evidence type="ECO:0000313" key="3">
    <source>
        <dbReference type="Proteomes" id="UP000308489"/>
    </source>
</evidence>